<organism evidence="2 3">
    <name type="scientific">Noviherbaspirillum denitrificans</name>
    <dbReference type="NCBI Taxonomy" id="1968433"/>
    <lineage>
        <taxon>Bacteria</taxon>
        <taxon>Pseudomonadati</taxon>
        <taxon>Pseudomonadota</taxon>
        <taxon>Betaproteobacteria</taxon>
        <taxon>Burkholderiales</taxon>
        <taxon>Oxalobacteraceae</taxon>
        <taxon>Noviherbaspirillum</taxon>
    </lineage>
</organism>
<feature type="transmembrane region" description="Helical" evidence="1">
    <location>
        <begin position="226"/>
        <end position="246"/>
    </location>
</feature>
<name>A0A254T6Q8_9BURK</name>
<dbReference type="OrthoDB" id="1949361at2"/>
<comment type="caution">
    <text evidence="2">The sequence shown here is derived from an EMBL/GenBank/DDBJ whole genome shotgun (WGS) entry which is preliminary data.</text>
</comment>
<feature type="transmembrane region" description="Helical" evidence="1">
    <location>
        <begin position="189"/>
        <end position="214"/>
    </location>
</feature>
<protein>
    <submittedName>
        <fullName evidence="2">Nucleoside recognition family protein</fullName>
    </submittedName>
</protein>
<proteinExistence type="predicted"/>
<evidence type="ECO:0000256" key="1">
    <source>
        <dbReference type="SAM" id="Phobius"/>
    </source>
</evidence>
<gene>
    <name evidence="2" type="ORF">AYR66_01340</name>
</gene>
<evidence type="ECO:0000313" key="2">
    <source>
        <dbReference type="EMBL" id="OWW18275.1"/>
    </source>
</evidence>
<keyword evidence="1" id="KW-0812">Transmembrane</keyword>
<dbReference type="EMBL" id="LSTO01000013">
    <property type="protein sequence ID" value="OWW18275.1"/>
    <property type="molecule type" value="Genomic_DNA"/>
</dbReference>
<dbReference type="AlphaFoldDB" id="A0A254T6Q8"/>
<feature type="transmembrane region" description="Helical" evidence="1">
    <location>
        <begin position="120"/>
        <end position="143"/>
    </location>
</feature>
<feature type="transmembrane region" description="Helical" evidence="1">
    <location>
        <begin position="17"/>
        <end position="36"/>
    </location>
</feature>
<feature type="transmembrane region" description="Helical" evidence="1">
    <location>
        <begin position="93"/>
        <end position="114"/>
    </location>
</feature>
<reference evidence="2 3" key="1">
    <citation type="submission" date="2016-02" db="EMBL/GenBank/DDBJ databases">
        <authorList>
            <person name="Wen L."/>
            <person name="He K."/>
            <person name="Yang H."/>
        </authorList>
    </citation>
    <scope>NUCLEOTIDE SEQUENCE [LARGE SCALE GENOMIC DNA]</scope>
    <source>
        <strain evidence="2 3">TSA40</strain>
    </source>
</reference>
<keyword evidence="3" id="KW-1185">Reference proteome</keyword>
<feature type="transmembrane region" description="Helical" evidence="1">
    <location>
        <begin position="292"/>
        <end position="310"/>
    </location>
</feature>
<accession>A0A254T6Q8</accession>
<dbReference type="Proteomes" id="UP000197535">
    <property type="component" value="Unassembled WGS sequence"/>
</dbReference>
<evidence type="ECO:0000313" key="3">
    <source>
        <dbReference type="Proteomes" id="UP000197535"/>
    </source>
</evidence>
<keyword evidence="1" id="KW-1133">Transmembrane helix</keyword>
<keyword evidence="1" id="KW-0472">Membrane</keyword>
<sequence>MDLINVVMTAGKSAVEIALFILLPIMAISLSIMRLLEAAGVLDWVVARLVPILRPFGLTGLSVFALLQVNLVSFAAPIATLSIMDKRGTSDRHLAATFAMVIAMGQANVAFPLTSLGLHLGIFILVSLVGGLVAAFCTFYLLGRNLMAVELKMEEHLPHTSLSEPKGILAIINHAGAEAFRIAVGTIPILALALLFVALAKLVGGFALLEILLAPILHLLHIDPVLVIPTLTKWLGGATGVMGLLVDMQRNGVVDSQFLNKTGGWLINTLDVPGIAILMSSGPRISKVWKQAVLGGFVGILVRTLIHAYVL</sequence>
<feature type="transmembrane region" description="Helical" evidence="1">
    <location>
        <begin position="56"/>
        <end position="81"/>
    </location>
</feature>